<dbReference type="Proteomes" id="UP000035174">
    <property type="component" value="Unassembled WGS sequence"/>
</dbReference>
<organism evidence="1 2">
    <name type="scientific">Streptococcus agalactiae</name>
    <dbReference type="NCBI Taxonomy" id="1311"/>
    <lineage>
        <taxon>Bacteria</taxon>
        <taxon>Bacillati</taxon>
        <taxon>Bacillota</taxon>
        <taxon>Bacilli</taxon>
        <taxon>Lactobacillales</taxon>
        <taxon>Streptococcaceae</taxon>
        <taxon>Streptococcus</taxon>
    </lineage>
</organism>
<gene>
    <name evidence="1" type="ORF">WA45_05275</name>
</gene>
<dbReference type="EMBL" id="LCVB01000027">
    <property type="protein sequence ID" value="KLJ29758.1"/>
    <property type="molecule type" value="Genomic_DNA"/>
</dbReference>
<accession>A0AAW3HSU2</accession>
<protein>
    <recommendedName>
        <fullName evidence="3">Phage protein</fullName>
    </recommendedName>
</protein>
<dbReference type="RefSeq" id="WP_000218309.1">
    <property type="nucleotide sequence ID" value="NZ_AP020310.1"/>
</dbReference>
<evidence type="ECO:0000313" key="1">
    <source>
        <dbReference type="EMBL" id="KLJ29758.1"/>
    </source>
</evidence>
<reference evidence="1 2" key="1">
    <citation type="journal article" date="2015" name="PLoS ONE">
        <title>Genomic analysis reveals the molecular basis for capsule loss in the group B streptococcus population.</title>
        <authorList>
            <consortium name="DEVANI Consortium"/>
            <person name="Rosini R."/>
            <person name="Campisi E."/>
            <person name="De Chiara M."/>
            <person name="Tettelin H."/>
            <person name="Rinaudo D."/>
            <person name="Toniolo C."/>
            <person name="Metruccio M."/>
            <person name="Guidotti S."/>
            <person name="Sorensen U.B."/>
            <person name="Kilian M."/>
            <person name="Ramirez M."/>
            <person name="Janulczyk R."/>
            <person name="Donati C."/>
            <person name="Grandi G."/>
            <person name="Margarit I."/>
        </authorList>
    </citation>
    <scope>NUCLEOTIDE SEQUENCE [LARGE SCALE GENOMIC DNA]</scope>
    <source>
        <strain evidence="1 2">ES-PW-063</strain>
    </source>
</reference>
<evidence type="ECO:0000313" key="2">
    <source>
        <dbReference type="Proteomes" id="UP000035174"/>
    </source>
</evidence>
<sequence length="91" mass="10964">MTVREYNLRMKGYLIKHLETERNIYLSAFIKRNAEATNQSGEYIYKDFKDFYDYDERKRKLLGDKPKQLDKTIVNRAKRVKELREKGGINV</sequence>
<proteinExistence type="predicted"/>
<dbReference type="AlphaFoldDB" id="A0AAW3HSU2"/>
<comment type="caution">
    <text evidence="1">The sequence shown here is derived from an EMBL/GenBank/DDBJ whole genome shotgun (WGS) entry which is preliminary data.</text>
</comment>
<name>A0AAW3HSU2_STRAG</name>
<evidence type="ECO:0008006" key="3">
    <source>
        <dbReference type="Google" id="ProtNLM"/>
    </source>
</evidence>